<dbReference type="EMBL" id="CP168151">
    <property type="protein sequence ID" value="XFD39422.1"/>
    <property type="molecule type" value="Genomic_DNA"/>
</dbReference>
<evidence type="ECO:0000313" key="1">
    <source>
        <dbReference type="EMBL" id="XFD39422.1"/>
    </source>
</evidence>
<evidence type="ECO:0000313" key="2">
    <source>
        <dbReference type="Proteomes" id="UP001149860"/>
    </source>
</evidence>
<gene>
    <name evidence="1" type="ORF">O0236_008460</name>
</gene>
<accession>A0ACD5DDG7</accession>
<protein>
    <submittedName>
        <fullName evidence="1">Uncharacterized protein</fullName>
    </submittedName>
</protein>
<sequence length="127" mass="14327">MNFKKGIILLTIIFGINVGTIITPMVTNSVTTVQAKKKNPRGKAYVTKHQFRFRGVVKYHGKKWTYYSGSRFADGTRNHGGYDKHGYVIVSAPRSYKFGTKVKTPLGWGVVHDRGTAMTNYHFDVVI</sequence>
<name>A0ACD5DDG7_9LACO</name>
<keyword evidence="2" id="KW-1185">Reference proteome</keyword>
<organism evidence="1 2">
    <name type="scientific">Lentilactobacillus terminaliae</name>
    <dbReference type="NCBI Taxonomy" id="3003483"/>
    <lineage>
        <taxon>Bacteria</taxon>
        <taxon>Bacillati</taxon>
        <taxon>Bacillota</taxon>
        <taxon>Bacilli</taxon>
        <taxon>Lactobacillales</taxon>
        <taxon>Lactobacillaceae</taxon>
        <taxon>Lentilactobacillus</taxon>
    </lineage>
</organism>
<dbReference type="Proteomes" id="UP001149860">
    <property type="component" value="Chromosome"/>
</dbReference>
<reference evidence="1" key="1">
    <citation type="submission" date="2024-08" db="EMBL/GenBank/DDBJ databases">
        <title>Lentilactobacillus sp. nov., isolated from tree bark.</title>
        <authorList>
            <person name="Phuengjayaem S."/>
            <person name="Tanasupawat S."/>
        </authorList>
    </citation>
    <scope>NUCLEOTIDE SEQUENCE</scope>
    <source>
        <strain evidence="1">SPB1-3</strain>
    </source>
</reference>
<proteinExistence type="predicted"/>